<dbReference type="GO" id="GO:0009425">
    <property type="term" value="C:bacterial-type flagellum basal body"/>
    <property type="evidence" value="ECO:0007669"/>
    <property type="project" value="InterPro"/>
</dbReference>
<feature type="compositionally biased region" description="Low complexity" evidence="2">
    <location>
        <begin position="15"/>
        <end position="27"/>
    </location>
</feature>
<name>A0A927D5I7_9RHOB</name>
<dbReference type="Pfam" id="PF01052">
    <property type="entry name" value="FliMN_C"/>
    <property type="match status" value="1"/>
</dbReference>
<dbReference type="Proteomes" id="UP000635142">
    <property type="component" value="Unassembled WGS sequence"/>
</dbReference>
<evidence type="ECO:0000313" key="4">
    <source>
        <dbReference type="EMBL" id="MBD3665523.1"/>
    </source>
</evidence>
<dbReference type="SUPFAM" id="SSF101801">
    <property type="entry name" value="Surface presentation of antigens (SPOA)"/>
    <property type="match status" value="1"/>
</dbReference>
<dbReference type="GO" id="GO:0003774">
    <property type="term" value="F:cytoskeletal motor activity"/>
    <property type="evidence" value="ECO:0007669"/>
    <property type="project" value="InterPro"/>
</dbReference>
<feature type="domain" description="Flagellar motor switch protein FliN-like C-terminal" evidence="3">
    <location>
        <begin position="32"/>
        <end position="103"/>
    </location>
</feature>
<gene>
    <name evidence="4" type="ORF">H9Q16_16440</name>
</gene>
<protein>
    <submittedName>
        <fullName evidence="4">FliM/FliN family flagellar motor switch protein</fullName>
    </submittedName>
</protein>
<keyword evidence="4" id="KW-0282">Flagellum</keyword>
<evidence type="ECO:0000259" key="3">
    <source>
        <dbReference type="Pfam" id="PF01052"/>
    </source>
</evidence>
<dbReference type="GO" id="GO:0071973">
    <property type="term" value="P:bacterial-type flagellum-dependent cell motility"/>
    <property type="evidence" value="ECO:0007669"/>
    <property type="project" value="InterPro"/>
</dbReference>
<evidence type="ECO:0000256" key="2">
    <source>
        <dbReference type="SAM" id="MobiDB-lite"/>
    </source>
</evidence>
<dbReference type="EMBL" id="JACTAG010000002">
    <property type="protein sequence ID" value="MBD3665523.1"/>
    <property type="molecule type" value="Genomic_DNA"/>
</dbReference>
<feature type="region of interest" description="Disordered" evidence="2">
    <location>
        <begin position="1"/>
        <end position="27"/>
    </location>
</feature>
<reference evidence="4" key="1">
    <citation type="submission" date="2020-08" db="EMBL/GenBank/DDBJ databases">
        <title>Sulfitobacter aestuariivivens sp. nov., isolated from a tidal flat.</title>
        <authorList>
            <person name="Park S."/>
            <person name="Yoon J.-H."/>
        </authorList>
    </citation>
    <scope>NUCLEOTIDE SEQUENCE</scope>
    <source>
        <strain evidence="4">TSTF-M16</strain>
    </source>
</reference>
<dbReference type="Gene3D" id="2.30.330.10">
    <property type="entry name" value="SpoA-like"/>
    <property type="match status" value="1"/>
</dbReference>
<dbReference type="AlphaFoldDB" id="A0A927D5I7"/>
<feature type="compositionally biased region" description="Polar residues" evidence="2">
    <location>
        <begin position="1"/>
        <end position="12"/>
    </location>
</feature>
<proteinExistence type="inferred from homology"/>
<dbReference type="PRINTS" id="PR00956">
    <property type="entry name" value="FLGMOTORFLIN"/>
</dbReference>
<dbReference type="InterPro" id="IPR036429">
    <property type="entry name" value="SpoA-like_sf"/>
</dbReference>
<keyword evidence="4" id="KW-0966">Cell projection</keyword>
<evidence type="ECO:0000313" key="5">
    <source>
        <dbReference type="Proteomes" id="UP000635142"/>
    </source>
</evidence>
<organism evidence="4 5">
    <name type="scientific">Sulfitobacter aestuariivivens</name>
    <dbReference type="NCBI Taxonomy" id="2766981"/>
    <lineage>
        <taxon>Bacteria</taxon>
        <taxon>Pseudomonadati</taxon>
        <taxon>Pseudomonadota</taxon>
        <taxon>Alphaproteobacteria</taxon>
        <taxon>Rhodobacterales</taxon>
        <taxon>Roseobacteraceae</taxon>
        <taxon>Sulfitobacter</taxon>
    </lineage>
</organism>
<comment type="similarity">
    <text evidence="1">Belongs to the FliN/MopA/SpaO family.</text>
</comment>
<dbReference type="GO" id="GO:0006935">
    <property type="term" value="P:chemotaxis"/>
    <property type="evidence" value="ECO:0007669"/>
    <property type="project" value="InterPro"/>
</dbReference>
<evidence type="ECO:0000256" key="1">
    <source>
        <dbReference type="ARBA" id="ARBA00009226"/>
    </source>
</evidence>
<dbReference type="InterPro" id="IPR001543">
    <property type="entry name" value="FliN-like_C"/>
</dbReference>
<keyword evidence="4" id="KW-0969">Cilium</keyword>
<dbReference type="InterPro" id="IPR001172">
    <property type="entry name" value="FliN_T3SS_HrcQb"/>
</dbReference>
<comment type="caution">
    <text evidence="4">The sequence shown here is derived from an EMBL/GenBank/DDBJ whole genome shotgun (WGS) entry which is preliminary data.</text>
</comment>
<accession>A0A927D5I7</accession>
<sequence length="109" mass="11677">MTDISTSTQASEKNAPPGAAAVAADPSNPFTSVPIDVSVCVGKAQPLIRDLVMLGENAVLTLDRRIDDPVDLYVGERLIARGLLEEKEGDDTGRLVVRLTEIVDLQHQP</sequence>
<keyword evidence="5" id="KW-1185">Reference proteome</keyword>